<organism evidence="12 13">
    <name type="scientific">Candida metapsilosis</name>
    <dbReference type="NCBI Taxonomy" id="273372"/>
    <lineage>
        <taxon>Eukaryota</taxon>
        <taxon>Fungi</taxon>
        <taxon>Dikarya</taxon>
        <taxon>Ascomycota</taxon>
        <taxon>Saccharomycotina</taxon>
        <taxon>Pichiomycetes</taxon>
        <taxon>Debaryomycetaceae</taxon>
        <taxon>Candida/Lodderomyces clade</taxon>
        <taxon>Candida</taxon>
    </lineage>
</organism>
<dbReference type="PANTHER" id="PTHR21573">
    <property type="entry name" value="ER MEMBRANE PROTEIN COMPLEX SUBUNIT 1"/>
    <property type="match status" value="1"/>
</dbReference>
<sequence length="882" mass="100541">MRSLQFLSQSSLLINLVLLSNYVYAVLIDKAFSSSESINYLYQTPIDNLHILSNDILVAQNSAKELIGIDVLKSNSLQWKLNSDISKDYQFVFTNDKLFGWKLNEAEIIEIDSNGSIDFVDTGVGISHLYECKYGGVLVLTNDHDLIYIDQHKSTHHIHSKVADFVVDCHDGHIYFIIDSALLIKLSVKGEKLFEKEVSLGSIKEFKSGIAITKNDQIFKLDHRAKSFKRIDNDEFDNLSVIDSSYLYSTSPQDIKLINIDKKAKQVYKIKTSSSVQDFSTPLQHLLIVSDDTLRQVYDLTDFLYTHDTKSIKKFQFRLDRAYPYQLIATTPNLQLGYVAIDENLEGEVFSLFDGTKFKSIKPTKPQFSADKGIYIMIDAPESDKIKSEVYNLAKESNNALIFTNWLHRVVRHLNELGKYIVDYRHWFDSEDVSMDVFNKLIVFFDSNQHKVVAINSYDGEVAWESFPIGLGSEFITLKQLDNKDGQGEIVVVFGSEVYKLYSHNGSVAQVSNNDDNYTDVVPVDTFYALENGHGFKLPRAGTNNGVKSLYFAKTVNNNEINGHVIAPGASSSIQTWTYNFNEPIVAQSRINSQDSQISTIGIPKSDKSVLYKYLNRNLISVLTMEDELKLYLLDGISGELLYHQSHNKREIIDPNSINLVIDDNWIVYTYFTKQPRLEQRINVIDLFTGTNKTSSSVNGVTKIGQVYTESFIYPERILDLSSTQSKHGITLKSIIAYTESGNLVEIPKFILNSRRPQHEMKPVEYQDDFRLAPYEPVVPKNNYQTINHKYQLWSNRQSSNDGSSILIKPTDYESTVVVCFVNDKVRYCSLLQPSLSFDLLNANFEKLKLVGTIVVLFVVFIVSKPYVANKKLKSQWLNYKK</sequence>
<evidence type="ECO:0000256" key="6">
    <source>
        <dbReference type="ARBA" id="ARBA00022824"/>
    </source>
</evidence>
<dbReference type="InterPro" id="IPR011678">
    <property type="entry name" value="EMC1_C"/>
</dbReference>
<evidence type="ECO:0000259" key="11">
    <source>
        <dbReference type="Pfam" id="PF07774"/>
    </source>
</evidence>
<dbReference type="PANTHER" id="PTHR21573:SF0">
    <property type="entry name" value="ER MEMBRANE PROTEIN COMPLEX SUBUNIT 1"/>
    <property type="match status" value="1"/>
</dbReference>
<evidence type="ECO:0000256" key="2">
    <source>
        <dbReference type="ARBA" id="ARBA00007904"/>
    </source>
</evidence>
<evidence type="ECO:0000256" key="5">
    <source>
        <dbReference type="ARBA" id="ARBA00022729"/>
    </source>
</evidence>
<name>A0A8H7ZE69_9ASCO</name>
<dbReference type="GeneID" id="93652716"/>
<protein>
    <recommendedName>
        <fullName evidence="3">ER membrane protein complex subunit 1</fullName>
    </recommendedName>
</protein>
<dbReference type="AlphaFoldDB" id="A0A8H7ZE69"/>
<accession>A0A8H7ZE69</accession>
<evidence type="ECO:0000313" key="12">
    <source>
        <dbReference type="EMBL" id="KAG5418559.1"/>
    </source>
</evidence>
<evidence type="ECO:0000256" key="10">
    <source>
        <dbReference type="SAM" id="Phobius"/>
    </source>
</evidence>
<keyword evidence="6" id="KW-0256">Endoplasmic reticulum</keyword>
<keyword evidence="7 10" id="KW-1133">Transmembrane helix</keyword>
<gene>
    <name evidence="12" type="ORF">I9W82_004087</name>
</gene>
<keyword evidence="4 10" id="KW-0812">Transmembrane</keyword>
<dbReference type="GO" id="GO:0072546">
    <property type="term" value="C:EMC complex"/>
    <property type="evidence" value="ECO:0007669"/>
    <property type="project" value="InterPro"/>
</dbReference>
<keyword evidence="13" id="KW-1185">Reference proteome</keyword>
<evidence type="ECO:0000256" key="9">
    <source>
        <dbReference type="ARBA" id="ARBA00023180"/>
    </source>
</evidence>
<keyword evidence="5" id="KW-0732">Signal</keyword>
<reference evidence="12 13" key="1">
    <citation type="submission" date="2020-12" db="EMBL/GenBank/DDBJ databases">
        <title>Effect of drift, selection, and recombination on the evolution of hybrid genomes in Candida yeast pathogens.</title>
        <authorList>
            <person name="Mixao V."/>
            <person name="Ksiezopolska E."/>
            <person name="Saus E."/>
            <person name="Boekhout T."/>
            <person name="Gacser A."/>
            <person name="Gabaldon T."/>
        </authorList>
    </citation>
    <scope>NUCLEOTIDE SEQUENCE [LARGE SCALE GENOMIC DNA]</scope>
    <source>
        <strain evidence="12 13">BP57</strain>
    </source>
</reference>
<dbReference type="Proteomes" id="UP000669133">
    <property type="component" value="Unassembled WGS sequence"/>
</dbReference>
<dbReference type="GO" id="GO:0034975">
    <property type="term" value="P:protein folding in endoplasmic reticulum"/>
    <property type="evidence" value="ECO:0007669"/>
    <property type="project" value="TreeGrafter"/>
</dbReference>
<proteinExistence type="inferred from homology"/>
<feature type="domain" description="ER membrane protein complex subunit 1 C-terminal" evidence="11">
    <location>
        <begin position="663"/>
        <end position="877"/>
    </location>
</feature>
<comment type="subcellular location">
    <subcellularLocation>
        <location evidence="1">Endoplasmic reticulum membrane</location>
        <topology evidence="1">Single-pass type I membrane protein</topology>
    </subcellularLocation>
</comment>
<keyword evidence="8 10" id="KW-0472">Membrane</keyword>
<evidence type="ECO:0000313" key="13">
    <source>
        <dbReference type="Proteomes" id="UP000669133"/>
    </source>
</evidence>
<dbReference type="InterPro" id="IPR026895">
    <property type="entry name" value="EMC1"/>
</dbReference>
<evidence type="ECO:0000256" key="4">
    <source>
        <dbReference type="ARBA" id="ARBA00022692"/>
    </source>
</evidence>
<dbReference type="Pfam" id="PF07774">
    <property type="entry name" value="EMC1_C"/>
    <property type="match status" value="1"/>
</dbReference>
<evidence type="ECO:0000256" key="8">
    <source>
        <dbReference type="ARBA" id="ARBA00023136"/>
    </source>
</evidence>
<evidence type="ECO:0000256" key="7">
    <source>
        <dbReference type="ARBA" id="ARBA00022989"/>
    </source>
</evidence>
<keyword evidence="9" id="KW-0325">Glycoprotein</keyword>
<dbReference type="RefSeq" id="XP_067547675.1">
    <property type="nucleotide sequence ID" value="XM_067693122.1"/>
</dbReference>
<evidence type="ECO:0000256" key="3">
    <source>
        <dbReference type="ARBA" id="ARBA00020824"/>
    </source>
</evidence>
<feature type="transmembrane region" description="Helical" evidence="10">
    <location>
        <begin position="850"/>
        <end position="868"/>
    </location>
</feature>
<comment type="caution">
    <text evidence="12">The sequence shown here is derived from an EMBL/GenBank/DDBJ whole genome shotgun (WGS) entry which is preliminary data.</text>
</comment>
<comment type="similarity">
    <text evidence="2">Belongs to the EMC1 family.</text>
</comment>
<dbReference type="OrthoDB" id="28092at2759"/>
<dbReference type="EMBL" id="JAEOAQ010000005">
    <property type="protein sequence ID" value="KAG5418559.1"/>
    <property type="molecule type" value="Genomic_DNA"/>
</dbReference>
<evidence type="ECO:0000256" key="1">
    <source>
        <dbReference type="ARBA" id="ARBA00004115"/>
    </source>
</evidence>